<sequence length="339" mass="37148">MGGLGVKRRFPLMINESPIKKQKPNSSDGPTIHELDSAEVLPEELFGEEAEVQEPVQVESPASTSQQSQSLLLNDMDEIQTIEPEILLEASPLEMDKPSSVSVDALLTDPGTSEEAANISNLEVEDEFENEEPVLIDTDDSDKVFLNPSTQDTLLTNLLNGSYNGSLLNGSRNMSALKKDSSSDSNTLPDMTVATRDPNLAVTRLNSGGAEEPYSISEHMDTHIGNTQNELDQLKEFFHGCNGIDTTYLLNLFNDIPPYGLTPNQGRDEALENDLLSGSELAPYDSSKVDFNELFDDSTDLTDIVKPEPIFGINPDESLNTPEASNLKPFPWDKATNKK</sequence>
<gene>
    <name evidence="2" type="ORF">ILUMI_20413</name>
</gene>
<dbReference type="OrthoDB" id="60033at2759"/>
<dbReference type="EMBL" id="VTPC01089669">
    <property type="protein sequence ID" value="KAF2885778.1"/>
    <property type="molecule type" value="Genomic_DNA"/>
</dbReference>
<comment type="caution">
    <text evidence="2">The sequence shown here is derived from an EMBL/GenBank/DDBJ whole genome shotgun (WGS) entry which is preliminary data.</text>
</comment>
<feature type="region of interest" description="Disordered" evidence="1">
    <location>
        <begin position="15"/>
        <end position="69"/>
    </location>
</feature>
<dbReference type="AlphaFoldDB" id="A0A8K0G4W9"/>
<evidence type="ECO:0000313" key="2">
    <source>
        <dbReference type="EMBL" id="KAF2885778.1"/>
    </source>
</evidence>
<feature type="compositionally biased region" description="Low complexity" evidence="1">
    <location>
        <begin position="53"/>
        <end position="69"/>
    </location>
</feature>
<reference evidence="2" key="1">
    <citation type="submission" date="2019-08" db="EMBL/GenBank/DDBJ databases">
        <title>The genome of the North American firefly Photinus pyralis.</title>
        <authorList>
            <consortium name="Photinus pyralis genome working group"/>
            <person name="Fallon T.R."/>
            <person name="Sander Lower S.E."/>
            <person name="Weng J.-K."/>
        </authorList>
    </citation>
    <scope>NUCLEOTIDE SEQUENCE</scope>
    <source>
        <strain evidence="2">TRF0915ILg1</strain>
        <tissue evidence="2">Whole body</tissue>
    </source>
</reference>
<feature type="compositionally biased region" description="Acidic residues" evidence="1">
    <location>
        <begin position="41"/>
        <end position="52"/>
    </location>
</feature>
<dbReference type="Proteomes" id="UP000801492">
    <property type="component" value="Unassembled WGS sequence"/>
</dbReference>
<feature type="region of interest" description="Disordered" evidence="1">
    <location>
        <begin position="174"/>
        <end position="194"/>
    </location>
</feature>
<evidence type="ECO:0000313" key="3">
    <source>
        <dbReference type="Proteomes" id="UP000801492"/>
    </source>
</evidence>
<evidence type="ECO:0000256" key="1">
    <source>
        <dbReference type="SAM" id="MobiDB-lite"/>
    </source>
</evidence>
<proteinExistence type="predicted"/>
<accession>A0A8K0G4W9</accession>
<name>A0A8K0G4W9_IGNLU</name>
<feature type="region of interest" description="Disordered" evidence="1">
    <location>
        <begin position="309"/>
        <end position="339"/>
    </location>
</feature>
<protein>
    <submittedName>
        <fullName evidence="2">Uncharacterized protein</fullName>
    </submittedName>
</protein>
<keyword evidence="3" id="KW-1185">Reference proteome</keyword>
<organism evidence="2 3">
    <name type="scientific">Ignelater luminosus</name>
    <name type="common">Cucubano</name>
    <name type="synonym">Pyrophorus luminosus</name>
    <dbReference type="NCBI Taxonomy" id="2038154"/>
    <lineage>
        <taxon>Eukaryota</taxon>
        <taxon>Metazoa</taxon>
        <taxon>Ecdysozoa</taxon>
        <taxon>Arthropoda</taxon>
        <taxon>Hexapoda</taxon>
        <taxon>Insecta</taxon>
        <taxon>Pterygota</taxon>
        <taxon>Neoptera</taxon>
        <taxon>Endopterygota</taxon>
        <taxon>Coleoptera</taxon>
        <taxon>Polyphaga</taxon>
        <taxon>Elateriformia</taxon>
        <taxon>Elateroidea</taxon>
        <taxon>Elateridae</taxon>
        <taxon>Agrypninae</taxon>
        <taxon>Pyrophorini</taxon>
        <taxon>Ignelater</taxon>
    </lineage>
</organism>